<name>A0A917ZB25_9GAMM</name>
<organism evidence="4 5">
    <name type="scientific">Marinobacterium nitratireducens</name>
    <dbReference type="NCBI Taxonomy" id="518897"/>
    <lineage>
        <taxon>Bacteria</taxon>
        <taxon>Pseudomonadati</taxon>
        <taxon>Pseudomonadota</taxon>
        <taxon>Gammaproteobacteria</taxon>
        <taxon>Oceanospirillales</taxon>
        <taxon>Oceanospirillaceae</taxon>
        <taxon>Marinobacterium</taxon>
    </lineage>
</organism>
<keyword evidence="5" id="KW-1185">Reference proteome</keyword>
<dbReference type="PANTHER" id="PTHR30388">
    <property type="entry name" value="ALDEHYDE OXIDOREDUCTASE MOLYBDENUM COFACTOR ASSEMBLY PROTEIN"/>
    <property type="match status" value="1"/>
</dbReference>
<proteinExistence type="predicted"/>
<evidence type="ECO:0000313" key="4">
    <source>
        <dbReference type="EMBL" id="GGO79069.1"/>
    </source>
</evidence>
<dbReference type="AlphaFoldDB" id="A0A917ZB25"/>
<reference evidence="4 5" key="1">
    <citation type="journal article" date="2014" name="Int. J. Syst. Evol. Microbiol.">
        <title>Complete genome sequence of Corynebacterium casei LMG S-19264T (=DSM 44701T), isolated from a smear-ripened cheese.</title>
        <authorList>
            <consortium name="US DOE Joint Genome Institute (JGI-PGF)"/>
            <person name="Walter F."/>
            <person name="Albersmeier A."/>
            <person name="Kalinowski J."/>
            <person name="Ruckert C."/>
        </authorList>
    </citation>
    <scope>NUCLEOTIDE SEQUENCE [LARGE SCALE GENOMIC DNA]</scope>
    <source>
        <strain evidence="4 5">CGMCC 1.7286</strain>
    </source>
</reference>
<evidence type="ECO:0000256" key="1">
    <source>
        <dbReference type="SAM" id="MobiDB-lite"/>
    </source>
</evidence>
<sequence>MNNQLVHQLRQWHPQRNARQWVLGTVYRTEGPCYRKAGAMMLFNDLGQQFGMLSGGCLESDIQQQARRVMQSGRAVKLRYDGSDEDDLAFRLGIGCGGTVHILLQPVTPENGFLQLDRVLQALDRRGSGVYRQRIPTARGEVECRFEDLNTADRAVGDRHSELCDEGDASWLRTVIVPPPHLLVIGGGIDARPLVTLAHELGWQTSLWDPRPANARREFFMTADRIIDAAVETLPAYCREQAVDAAVLMSHNVGLDAAALRVLQDSPLRYLALLGPRNRRERVFDEAGVADERLTTPVSGPAGLDIGAELPESIALAILAECHARLQRRDGRPLSLGPSTGPQHSTSRSPVTSEQQDRT</sequence>
<feature type="compositionally biased region" description="Polar residues" evidence="1">
    <location>
        <begin position="337"/>
        <end position="359"/>
    </location>
</feature>
<dbReference type="PANTHER" id="PTHR30388:SF4">
    <property type="entry name" value="MOLYBDENUM COFACTOR INSERTION CHAPERONE PAOD"/>
    <property type="match status" value="1"/>
</dbReference>
<feature type="domain" description="XdhC Rossmann" evidence="3">
    <location>
        <begin position="182"/>
        <end position="322"/>
    </location>
</feature>
<evidence type="ECO:0000313" key="5">
    <source>
        <dbReference type="Proteomes" id="UP000599578"/>
    </source>
</evidence>
<evidence type="ECO:0000259" key="2">
    <source>
        <dbReference type="Pfam" id="PF02625"/>
    </source>
</evidence>
<dbReference type="InterPro" id="IPR027051">
    <property type="entry name" value="XdhC_Rossmann_dom"/>
</dbReference>
<dbReference type="RefSeq" id="WP_188859556.1">
    <property type="nucleotide sequence ID" value="NZ_BMLT01000003.1"/>
</dbReference>
<dbReference type="Pfam" id="PF13478">
    <property type="entry name" value="XdhC_C"/>
    <property type="match status" value="1"/>
</dbReference>
<dbReference type="InterPro" id="IPR003777">
    <property type="entry name" value="XdhC_CoxI"/>
</dbReference>
<feature type="domain" description="XdhC- CoxI" evidence="2">
    <location>
        <begin position="16"/>
        <end position="81"/>
    </location>
</feature>
<accession>A0A917ZB25</accession>
<gene>
    <name evidence="4" type="ORF">GCM10011348_12450</name>
</gene>
<protein>
    <submittedName>
        <fullName evidence="4">Xanthine and CO dehydrogenase family maturation factor XdhC/CoxF family protein</fullName>
    </submittedName>
</protein>
<dbReference type="Gene3D" id="3.40.50.720">
    <property type="entry name" value="NAD(P)-binding Rossmann-like Domain"/>
    <property type="match status" value="1"/>
</dbReference>
<dbReference type="Proteomes" id="UP000599578">
    <property type="component" value="Unassembled WGS sequence"/>
</dbReference>
<dbReference type="InterPro" id="IPR052698">
    <property type="entry name" value="MoCofactor_Util/Proc"/>
</dbReference>
<comment type="caution">
    <text evidence="4">The sequence shown here is derived from an EMBL/GenBank/DDBJ whole genome shotgun (WGS) entry which is preliminary data.</text>
</comment>
<dbReference type="Pfam" id="PF02625">
    <property type="entry name" value="XdhC_CoxI"/>
    <property type="match status" value="1"/>
</dbReference>
<feature type="region of interest" description="Disordered" evidence="1">
    <location>
        <begin position="330"/>
        <end position="359"/>
    </location>
</feature>
<dbReference type="EMBL" id="BMLT01000003">
    <property type="protein sequence ID" value="GGO79069.1"/>
    <property type="molecule type" value="Genomic_DNA"/>
</dbReference>
<evidence type="ECO:0000259" key="3">
    <source>
        <dbReference type="Pfam" id="PF13478"/>
    </source>
</evidence>